<protein>
    <submittedName>
        <fullName evidence="5">23S rRNA (Cytidine1920-2'-O)/16S rRNA (Cytidine1409-2'-O)-methyltransferase</fullName>
        <ecNumber evidence="5">2.1.1.226</ecNumber>
        <ecNumber evidence="5">2.1.1.227</ecNumber>
    </submittedName>
</protein>
<dbReference type="InterPro" id="IPR002877">
    <property type="entry name" value="RNA_MeTrfase_FtsJ_dom"/>
</dbReference>
<evidence type="ECO:0000259" key="4">
    <source>
        <dbReference type="SMART" id="SM00363"/>
    </source>
</evidence>
<dbReference type="EMBL" id="JAUSUK010000001">
    <property type="protein sequence ID" value="MDQ0324795.1"/>
    <property type="molecule type" value="Genomic_DNA"/>
</dbReference>
<dbReference type="CDD" id="cd02440">
    <property type="entry name" value="AdoMet_MTases"/>
    <property type="match status" value="1"/>
</dbReference>
<organism evidence="5 6">
    <name type="scientific">Rhodopseudomonas julia</name>
    <dbReference type="NCBI Taxonomy" id="200617"/>
    <lineage>
        <taxon>Bacteria</taxon>
        <taxon>Pseudomonadati</taxon>
        <taxon>Pseudomonadota</taxon>
        <taxon>Alphaproteobacteria</taxon>
        <taxon>Hyphomicrobiales</taxon>
        <taxon>Nitrobacteraceae</taxon>
        <taxon>Rhodopseudomonas</taxon>
    </lineage>
</organism>
<comment type="similarity">
    <text evidence="2">Belongs to the TlyA family.</text>
</comment>
<dbReference type="InterPro" id="IPR047048">
    <property type="entry name" value="TlyA"/>
</dbReference>
<dbReference type="PANTHER" id="PTHR32319:SF0">
    <property type="entry name" value="BACTERIAL HEMOLYSIN-LIKE PROTEIN"/>
    <property type="match status" value="1"/>
</dbReference>
<sequence length="247" mass="25751">MSARLRLDEAVVAAGLLPSRARARDAIRRGTVTVNGETALKPATPVTADAALAIGDPAAAYVSRAAMKLKAGLDAFGFDPEGRTVLDLGASTGGFTQLLLERGAEHVVAIDVGHGQMHESLSGDPRVQLVEGINARHLSQAHLDGHSVQAITADLSFISLRLALPPALNLAASGSWGVFLVKPQFELGRDALGRGGIVRDRKAAEGAAEALKDWVDGQLGWRAVGLCPAPLTGGDGNQEFCLGAWRE</sequence>
<proteinExistence type="inferred from homology"/>
<dbReference type="InterPro" id="IPR004538">
    <property type="entry name" value="Hemolysin_A/TlyA"/>
</dbReference>
<evidence type="ECO:0000313" key="6">
    <source>
        <dbReference type="Proteomes" id="UP001230253"/>
    </source>
</evidence>
<reference evidence="5 6" key="1">
    <citation type="submission" date="2023-07" db="EMBL/GenBank/DDBJ databases">
        <title>Genomic Encyclopedia of Type Strains, Phase IV (KMG-IV): sequencing the most valuable type-strain genomes for metagenomic binning, comparative biology and taxonomic classification.</title>
        <authorList>
            <person name="Goeker M."/>
        </authorList>
    </citation>
    <scope>NUCLEOTIDE SEQUENCE [LARGE SCALE GENOMIC DNA]</scope>
    <source>
        <strain evidence="5 6">DSM 11549</strain>
    </source>
</reference>
<feature type="domain" description="RNA-binding S4" evidence="4">
    <location>
        <begin position="5"/>
        <end position="63"/>
    </location>
</feature>
<evidence type="ECO:0000256" key="1">
    <source>
        <dbReference type="ARBA" id="ARBA00022884"/>
    </source>
</evidence>
<dbReference type="Pfam" id="PF01728">
    <property type="entry name" value="FtsJ"/>
    <property type="match status" value="1"/>
</dbReference>
<dbReference type="Proteomes" id="UP001230253">
    <property type="component" value="Unassembled WGS sequence"/>
</dbReference>
<dbReference type="EC" id="2.1.1.227" evidence="5"/>
<dbReference type="PROSITE" id="PS50889">
    <property type="entry name" value="S4"/>
    <property type="match status" value="1"/>
</dbReference>
<dbReference type="GO" id="GO:0008168">
    <property type="term" value="F:methyltransferase activity"/>
    <property type="evidence" value="ECO:0007669"/>
    <property type="project" value="UniProtKB-KW"/>
</dbReference>
<keyword evidence="6" id="KW-1185">Reference proteome</keyword>
<dbReference type="CDD" id="cd00165">
    <property type="entry name" value="S4"/>
    <property type="match status" value="1"/>
</dbReference>
<evidence type="ECO:0000256" key="2">
    <source>
        <dbReference type="ARBA" id="ARBA00029460"/>
    </source>
</evidence>
<dbReference type="SMART" id="SM00363">
    <property type="entry name" value="S4"/>
    <property type="match status" value="1"/>
</dbReference>
<evidence type="ECO:0000256" key="3">
    <source>
        <dbReference type="PROSITE-ProRule" id="PRU00182"/>
    </source>
</evidence>
<dbReference type="RefSeq" id="WP_307153052.1">
    <property type="nucleotide sequence ID" value="NZ_JAUSUK010000001.1"/>
</dbReference>
<dbReference type="EC" id="2.1.1.226" evidence="5"/>
<keyword evidence="5" id="KW-0489">Methyltransferase</keyword>
<keyword evidence="1 3" id="KW-0694">RNA-binding</keyword>
<dbReference type="SUPFAM" id="SSF55174">
    <property type="entry name" value="Alpha-L RNA-binding motif"/>
    <property type="match status" value="1"/>
</dbReference>
<name>A0ABU0C2Q8_9BRAD</name>
<comment type="caution">
    <text evidence="5">The sequence shown here is derived from an EMBL/GenBank/DDBJ whole genome shotgun (WGS) entry which is preliminary data.</text>
</comment>
<evidence type="ECO:0000313" key="5">
    <source>
        <dbReference type="EMBL" id="MDQ0324795.1"/>
    </source>
</evidence>
<dbReference type="InterPro" id="IPR029063">
    <property type="entry name" value="SAM-dependent_MTases_sf"/>
</dbReference>
<dbReference type="SUPFAM" id="SSF53335">
    <property type="entry name" value="S-adenosyl-L-methionine-dependent methyltransferases"/>
    <property type="match status" value="1"/>
</dbReference>
<dbReference type="Pfam" id="PF01479">
    <property type="entry name" value="S4"/>
    <property type="match status" value="1"/>
</dbReference>
<dbReference type="Gene3D" id="3.40.50.150">
    <property type="entry name" value="Vaccinia Virus protein VP39"/>
    <property type="match status" value="1"/>
</dbReference>
<gene>
    <name evidence="5" type="ORF">J2R99_000644</name>
</gene>
<dbReference type="InterPro" id="IPR036986">
    <property type="entry name" value="S4_RNA-bd_sf"/>
</dbReference>
<dbReference type="Gene3D" id="3.10.290.10">
    <property type="entry name" value="RNA-binding S4 domain"/>
    <property type="match status" value="1"/>
</dbReference>
<accession>A0ABU0C2Q8</accession>
<dbReference type="InterPro" id="IPR002942">
    <property type="entry name" value="S4_RNA-bd"/>
</dbReference>
<dbReference type="PANTHER" id="PTHR32319">
    <property type="entry name" value="BACTERIAL HEMOLYSIN-LIKE PROTEIN"/>
    <property type="match status" value="1"/>
</dbReference>
<keyword evidence="5" id="KW-0808">Transferase</keyword>
<dbReference type="GO" id="GO:0032259">
    <property type="term" value="P:methylation"/>
    <property type="evidence" value="ECO:0007669"/>
    <property type="project" value="UniProtKB-KW"/>
</dbReference>
<dbReference type="PIRSF" id="PIRSF005578">
    <property type="entry name" value="TlyA"/>
    <property type="match status" value="1"/>
</dbReference>